<evidence type="ECO:0008006" key="3">
    <source>
        <dbReference type="Google" id="ProtNLM"/>
    </source>
</evidence>
<dbReference type="RefSeq" id="WP_284378967.1">
    <property type="nucleotide sequence ID" value="NZ_BSNN01000006.1"/>
</dbReference>
<accession>A0ABQ5VXE2</accession>
<reference evidence="2" key="1">
    <citation type="journal article" date="2019" name="Int. J. Syst. Evol. Microbiol.">
        <title>The Global Catalogue of Microorganisms (GCM) 10K type strain sequencing project: providing services to taxonomists for standard genome sequencing and annotation.</title>
        <authorList>
            <consortium name="The Broad Institute Genomics Platform"/>
            <consortium name="The Broad Institute Genome Sequencing Center for Infectious Disease"/>
            <person name="Wu L."/>
            <person name="Ma J."/>
        </authorList>
    </citation>
    <scope>NUCLEOTIDE SEQUENCE [LARGE SCALE GENOMIC DNA]</scope>
    <source>
        <strain evidence="2">NBRC 110140</strain>
    </source>
</reference>
<dbReference type="Gene3D" id="3.40.50.300">
    <property type="entry name" value="P-loop containing nucleotide triphosphate hydrolases"/>
    <property type="match status" value="1"/>
</dbReference>
<comment type="caution">
    <text evidence="1">The sequence shown here is derived from an EMBL/GenBank/DDBJ whole genome shotgun (WGS) entry which is preliminary data.</text>
</comment>
<protein>
    <recommendedName>
        <fullName evidence="3">Sulfotransferase family protein</fullName>
    </recommendedName>
</protein>
<keyword evidence="2" id="KW-1185">Reference proteome</keyword>
<dbReference type="InterPro" id="IPR027417">
    <property type="entry name" value="P-loop_NTPase"/>
</dbReference>
<dbReference type="SUPFAM" id="SSF52540">
    <property type="entry name" value="P-loop containing nucleoside triphosphate hydrolases"/>
    <property type="match status" value="1"/>
</dbReference>
<sequence>MPSRPTGPLVIVHAGYHKTGTTSLQNFMNRNKETLRPYCSYYGKADFLSAGANARIYAQRPFPWRLYRFRRSFRRFLAQIDPDPVIVLSRETFAGNMPGHRKWHGGLVKSYGPPSAALARVIIQELLRRFGPETRITYLMTTRDKEPWIKSVYGHLLRSRRLVDDFDTFRTSLKNLQSPAKQAQVLARKIAPVELISVALEDYGTHRFGPAEALLQLISLPDDIRETLQPIHRPANTGQSADLQQQFLQLNRQIKDKAELKRRKERILKSPTPRH</sequence>
<evidence type="ECO:0000313" key="1">
    <source>
        <dbReference type="EMBL" id="GLQ35879.1"/>
    </source>
</evidence>
<gene>
    <name evidence="1" type="ORF">GCM10007939_21630</name>
</gene>
<evidence type="ECO:0000313" key="2">
    <source>
        <dbReference type="Proteomes" id="UP001156694"/>
    </source>
</evidence>
<proteinExistence type="predicted"/>
<dbReference type="Proteomes" id="UP001156694">
    <property type="component" value="Unassembled WGS sequence"/>
</dbReference>
<name>A0ABQ5VXE2_9RHOB</name>
<dbReference type="EMBL" id="BSNN01000006">
    <property type="protein sequence ID" value="GLQ35879.1"/>
    <property type="molecule type" value="Genomic_DNA"/>
</dbReference>
<organism evidence="1 2">
    <name type="scientific">Amylibacter marinus</name>
    <dbReference type="NCBI Taxonomy" id="1475483"/>
    <lineage>
        <taxon>Bacteria</taxon>
        <taxon>Pseudomonadati</taxon>
        <taxon>Pseudomonadota</taxon>
        <taxon>Alphaproteobacteria</taxon>
        <taxon>Rhodobacterales</taxon>
        <taxon>Paracoccaceae</taxon>
        <taxon>Amylibacter</taxon>
    </lineage>
</organism>